<dbReference type="InterPro" id="IPR050238">
    <property type="entry name" value="DNA_Rep/Repair_Clamp_Loader"/>
</dbReference>
<dbReference type="NCBIfam" id="TIGR00678">
    <property type="entry name" value="holB"/>
    <property type="match status" value="1"/>
</dbReference>
<dbReference type="GO" id="GO:0003887">
    <property type="term" value="F:DNA-directed DNA polymerase activity"/>
    <property type="evidence" value="ECO:0007669"/>
    <property type="project" value="UniProtKB-KW"/>
</dbReference>
<organism evidence="9 10">
    <name type="scientific">Glaesserella parasuis ZJ0906</name>
    <dbReference type="NCBI Taxonomy" id="1322346"/>
    <lineage>
        <taxon>Bacteria</taxon>
        <taxon>Pseudomonadati</taxon>
        <taxon>Pseudomonadota</taxon>
        <taxon>Gammaproteobacteria</taxon>
        <taxon>Pasteurellales</taxon>
        <taxon>Pasteurellaceae</taxon>
        <taxon>Glaesserella</taxon>
    </lineage>
</organism>
<protein>
    <recommendedName>
        <fullName evidence="2">DNA polymerase III subunit delta'</fullName>
        <ecNumber evidence="1">2.7.7.7</ecNumber>
    </recommendedName>
</protein>
<dbReference type="KEGG" id="hpaz:K756_11675"/>
<dbReference type="AlphaFoldDB" id="A0A806JIS5"/>
<dbReference type="InterPro" id="IPR027417">
    <property type="entry name" value="P-loop_NTPase"/>
</dbReference>
<dbReference type="GO" id="GO:0009360">
    <property type="term" value="C:DNA polymerase III complex"/>
    <property type="evidence" value="ECO:0007669"/>
    <property type="project" value="InterPro"/>
</dbReference>
<keyword evidence="5" id="KW-0235">DNA replication</keyword>
<evidence type="ECO:0000256" key="1">
    <source>
        <dbReference type="ARBA" id="ARBA00012417"/>
    </source>
</evidence>
<dbReference type="PANTHER" id="PTHR11669:SF8">
    <property type="entry name" value="DNA POLYMERASE III SUBUNIT DELTA"/>
    <property type="match status" value="1"/>
</dbReference>
<dbReference type="Gene3D" id="1.20.272.10">
    <property type="match status" value="1"/>
</dbReference>
<sequence>MNMNLYPWHKQTHHQITSTFQQGRGHHALLFKTDSGLGTEQLIRHFAHWLLCHTPQQSQPCGQCKSCLLWQSGNHPDFHLLAPIDDKDIGIDQVREITAKLQQFAQQGGNAVVYLAGAERLTEAAANALLKTLEEPNQNVYFLLEAPLQATMLATIQSRCQTWLVHTPESSQTFEWLQTECPTAQSSEIETALRLCHNRPLLCKTFLETDRLPSRKTFLQTFWRFYKSRDVFLLFSAFDKEPEQVQQQLEWLGSFFSDALKAKMQIATGWLNPDLQNGILPFSQQLTAQGLLKGHQIIQQTQRDLREVNAVNQELMLLDCLSKLVLEVFEN</sequence>
<dbReference type="GO" id="GO:0006261">
    <property type="term" value="P:DNA-templated DNA replication"/>
    <property type="evidence" value="ECO:0007669"/>
    <property type="project" value="TreeGrafter"/>
</dbReference>
<evidence type="ECO:0000313" key="10">
    <source>
        <dbReference type="Proteomes" id="UP000014672"/>
    </source>
</evidence>
<evidence type="ECO:0000256" key="7">
    <source>
        <dbReference type="ARBA" id="ARBA00049244"/>
    </source>
</evidence>
<dbReference type="InterPro" id="IPR015199">
    <property type="entry name" value="DNA_pol_III_delta_C"/>
</dbReference>
<dbReference type="EMBL" id="CP005384">
    <property type="protein sequence ID" value="AGO17420.1"/>
    <property type="molecule type" value="Genomic_DNA"/>
</dbReference>
<dbReference type="Pfam" id="PF09115">
    <property type="entry name" value="DNApol3-delta_C"/>
    <property type="match status" value="1"/>
</dbReference>
<dbReference type="GO" id="GO:0003677">
    <property type="term" value="F:DNA binding"/>
    <property type="evidence" value="ECO:0007669"/>
    <property type="project" value="InterPro"/>
</dbReference>
<evidence type="ECO:0000256" key="3">
    <source>
        <dbReference type="ARBA" id="ARBA00022679"/>
    </source>
</evidence>
<keyword evidence="3 9" id="KW-0808">Transferase</keyword>
<name>A0A806JIS5_GLAPU</name>
<dbReference type="NCBIfam" id="NF005362">
    <property type="entry name" value="PRK06871.1"/>
    <property type="match status" value="1"/>
</dbReference>
<dbReference type="SUPFAM" id="SSF48019">
    <property type="entry name" value="post-AAA+ oligomerization domain-like"/>
    <property type="match status" value="1"/>
</dbReference>
<comment type="catalytic activity">
    <reaction evidence="7">
        <text>DNA(n) + a 2'-deoxyribonucleoside 5'-triphosphate = DNA(n+1) + diphosphate</text>
        <dbReference type="Rhea" id="RHEA:22508"/>
        <dbReference type="Rhea" id="RHEA-COMP:17339"/>
        <dbReference type="Rhea" id="RHEA-COMP:17340"/>
        <dbReference type="ChEBI" id="CHEBI:33019"/>
        <dbReference type="ChEBI" id="CHEBI:61560"/>
        <dbReference type="ChEBI" id="CHEBI:173112"/>
        <dbReference type="EC" id="2.7.7.7"/>
    </reaction>
</comment>
<accession>A0A806JIS5</accession>
<evidence type="ECO:0000256" key="2">
    <source>
        <dbReference type="ARBA" id="ARBA00014363"/>
    </source>
</evidence>
<feature type="domain" description="DNA polymerase III delta subunit C-terminal" evidence="8">
    <location>
        <begin position="211"/>
        <end position="323"/>
    </location>
</feature>
<dbReference type="Gene3D" id="3.40.50.300">
    <property type="entry name" value="P-loop containing nucleotide triphosphate hydrolases"/>
    <property type="match status" value="1"/>
</dbReference>
<dbReference type="GO" id="GO:0008408">
    <property type="term" value="F:3'-5' exonuclease activity"/>
    <property type="evidence" value="ECO:0007669"/>
    <property type="project" value="InterPro"/>
</dbReference>
<gene>
    <name evidence="9" type="ORF">K756_11675</name>
</gene>
<dbReference type="InterPro" id="IPR004622">
    <property type="entry name" value="DNA_pol_HolB"/>
</dbReference>
<dbReference type="Pfam" id="PF13177">
    <property type="entry name" value="DNA_pol3_delta2"/>
    <property type="match status" value="1"/>
</dbReference>
<dbReference type="InterPro" id="IPR008921">
    <property type="entry name" value="DNA_pol3_clamp-load_cplx_C"/>
</dbReference>
<keyword evidence="6" id="KW-0239">DNA-directed DNA polymerase</keyword>
<evidence type="ECO:0000256" key="4">
    <source>
        <dbReference type="ARBA" id="ARBA00022695"/>
    </source>
</evidence>
<evidence type="ECO:0000256" key="5">
    <source>
        <dbReference type="ARBA" id="ARBA00022705"/>
    </source>
</evidence>
<dbReference type="SUPFAM" id="SSF52540">
    <property type="entry name" value="P-loop containing nucleoside triphosphate hydrolases"/>
    <property type="match status" value="1"/>
</dbReference>
<dbReference type="PANTHER" id="PTHR11669">
    <property type="entry name" value="REPLICATION FACTOR C / DNA POLYMERASE III GAMMA-TAU SUBUNIT"/>
    <property type="match status" value="1"/>
</dbReference>
<proteinExistence type="predicted"/>
<dbReference type="Proteomes" id="UP000014672">
    <property type="component" value="Chromosome"/>
</dbReference>
<evidence type="ECO:0000259" key="8">
    <source>
        <dbReference type="Pfam" id="PF09115"/>
    </source>
</evidence>
<evidence type="ECO:0000256" key="6">
    <source>
        <dbReference type="ARBA" id="ARBA00022932"/>
    </source>
</evidence>
<reference evidence="9 10" key="1">
    <citation type="journal article" date="2013" name="PLoS ONE">
        <title>Complete Genome Analysis of a Haemophilus parasuis Serovar 12 Strain from China.</title>
        <authorList>
            <person name="Li Y."/>
            <person name="Kwok A.H."/>
            <person name="Jiang J."/>
            <person name="Zou Y."/>
            <person name="Zheng F."/>
            <person name="Chen P."/>
            <person name="Hou C."/>
            <person name="Leung F.C."/>
            <person name="Jiang P."/>
        </authorList>
    </citation>
    <scope>NUCLEOTIDE SEQUENCE [LARGE SCALE GENOMIC DNA]</scope>
    <source>
        <strain evidence="9 10">ZJ0906</strain>
    </source>
</reference>
<keyword evidence="4 9" id="KW-0548">Nucleotidyltransferase</keyword>
<dbReference type="EC" id="2.7.7.7" evidence="1"/>
<evidence type="ECO:0000313" key="9">
    <source>
        <dbReference type="EMBL" id="AGO17420.1"/>
    </source>
</evidence>